<keyword evidence="1" id="KW-0732">Signal</keyword>
<evidence type="ECO:0000313" key="3">
    <source>
        <dbReference type="EMBL" id="CAF1216664.1"/>
    </source>
</evidence>
<keyword evidence="4" id="KW-1185">Reference proteome</keyword>
<feature type="signal peptide" evidence="1">
    <location>
        <begin position="1"/>
        <end position="19"/>
    </location>
</feature>
<accession>A0A813QVZ4</accession>
<name>A0A813QVZ4_ADIRI</name>
<evidence type="ECO:0000313" key="2">
    <source>
        <dbReference type="EMBL" id="CAF0772842.1"/>
    </source>
</evidence>
<dbReference type="Proteomes" id="UP000663852">
    <property type="component" value="Unassembled WGS sequence"/>
</dbReference>
<evidence type="ECO:0000313" key="4">
    <source>
        <dbReference type="Proteomes" id="UP000663828"/>
    </source>
</evidence>
<comment type="caution">
    <text evidence="2">The sequence shown here is derived from an EMBL/GenBank/DDBJ whole genome shotgun (WGS) entry which is preliminary data.</text>
</comment>
<organism evidence="2 4">
    <name type="scientific">Adineta ricciae</name>
    <name type="common">Rotifer</name>
    <dbReference type="NCBI Taxonomy" id="249248"/>
    <lineage>
        <taxon>Eukaryota</taxon>
        <taxon>Metazoa</taxon>
        <taxon>Spiralia</taxon>
        <taxon>Gnathifera</taxon>
        <taxon>Rotifera</taxon>
        <taxon>Eurotatoria</taxon>
        <taxon>Bdelloidea</taxon>
        <taxon>Adinetida</taxon>
        <taxon>Adinetidae</taxon>
        <taxon>Adineta</taxon>
    </lineage>
</organism>
<sequence>MRLSFGFAFLLIVVAFVQSKPLFNNISDLQALAAQYPQYAGLINQATSLASQAITAFSEDQLNSLGNLVSDLADKVLHGRLSVDAAASQLLGAVQAYLGSNSQLFDNIQSFLQQVVSIAQTLTGNFNGQTRIAFPSSADLLTLANQFKPSDLQGLLSQFPQLSSLINQITNIADQVSSALSQSQLQSIGGTVLNLAQNVLNGNVDANAAANQLLGELQQYFGSNTQLFNSVASIVQQLLNIVGFGLTRPALSRNLQISDLESMVVQHPQYANIAASLAALANQAIAAFSPAQLKSLENSVLSLAQQVISGQLDANSAGSQLLAQIQQYTGSNTQLYNAIANAVQQLVNFS</sequence>
<dbReference type="OrthoDB" id="5423371at2759"/>
<proteinExistence type="predicted"/>
<dbReference type="AlphaFoldDB" id="A0A813QVZ4"/>
<feature type="chain" id="PRO_5036409221" evidence="1">
    <location>
        <begin position="20"/>
        <end position="350"/>
    </location>
</feature>
<reference evidence="2" key="1">
    <citation type="submission" date="2021-02" db="EMBL/GenBank/DDBJ databases">
        <authorList>
            <person name="Nowell W R."/>
        </authorList>
    </citation>
    <scope>NUCLEOTIDE SEQUENCE</scope>
</reference>
<protein>
    <submittedName>
        <fullName evidence="2">Uncharacterized protein</fullName>
    </submittedName>
</protein>
<dbReference type="EMBL" id="CAJNOJ010000158">
    <property type="protein sequence ID" value="CAF1216664.1"/>
    <property type="molecule type" value="Genomic_DNA"/>
</dbReference>
<dbReference type="Proteomes" id="UP000663828">
    <property type="component" value="Unassembled WGS sequence"/>
</dbReference>
<dbReference type="EMBL" id="CAJNOR010000048">
    <property type="protein sequence ID" value="CAF0772842.1"/>
    <property type="molecule type" value="Genomic_DNA"/>
</dbReference>
<evidence type="ECO:0000256" key="1">
    <source>
        <dbReference type="SAM" id="SignalP"/>
    </source>
</evidence>
<gene>
    <name evidence="3" type="ORF">EDS130_LOCUS26183</name>
    <name evidence="2" type="ORF">XAT740_LOCUS1545</name>
</gene>